<name>M4VBZ6_9BACT</name>
<dbReference type="AlphaFoldDB" id="M4VBZ6"/>
<evidence type="ECO:0000313" key="2">
    <source>
        <dbReference type="Proteomes" id="UP000012040"/>
    </source>
</evidence>
<dbReference type="PATRIC" id="fig|1184267.3.peg.2574"/>
<dbReference type="RefSeq" id="WP_015471253.1">
    <property type="nucleotide sequence ID" value="NC_020813.1"/>
</dbReference>
<organism evidence="1 2">
    <name type="scientific">Pseudobdellovibrio exovorus JSS</name>
    <dbReference type="NCBI Taxonomy" id="1184267"/>
    <lineage>
        <taxon>Bacteria</taxon>
        <taxon>Pseudomonadati</taxon>
        <taxon>Bdellovibrionota</taxon>
        <taxon>Bdellovibrionia</taxon>
        <taxon>Bdellovibrionales</taxon>
        <taxon>Pseudobdellovibrionaceae</taxon>
        <taxon>Pseudobdellovibrio</taxon>
    </lineage>
</organism>
<proteinExistence type="predicted"/>
<dbReference type="EMBL" id="CP003537">
    <property type="protein sequence ID" value="AGH96763.1"/>
    <property type="molecule type" value="Genomic_DNA"/>
</dbReference>
<gene>
    <name evidence="1" type="ORF">A11Q_2547</name>
</gene>
<keyword evidence="2" id="KW-1185">Reference proteome</keyword>
<accession>M4VBZ6</accession>
<dbReference type="KEGG" id="bex:A11Q_2547"/>
<dbReference type="STRING" id="1184267.A11Q_2547"/>
<sequence length="143" mass="16129">MGQNTNRRSLFFAAGGAFLVSLLTRTKLTSSNTSDIDTVLLKSDLSTQADRLLDSVIRRNPKHANLTEEQWNALTTEGAEQIQQVFRDLAANHFSPADIEEMARHLSQPAERKWKKFNQLALEEAKTFVSNKIEDVLNNKKSV</sequence>
<protein>
    <submittedName>
        <fullName evidence="1">Uncharacterized protein</fullName>
    </submittedName>
</protein>
<reference evidence="1 2" key="1">
    <citation type="journal article" date="2013" name="ISME J.">
        <title>By their genes ye shall know them: genomic signatures of predatory bacteria.</title>
        <authorList>
            <person name="Pasternak Z."/>
            <person name="Pietrokovski S."/>
            <person name="Rotem O."/>
            <person name="Gophna U."/>
            <person name="Lurie-Weinberger M.N."/>
            <person name="Jurkevitch E."/>
        </authorList>
    </citation>
    <scope>NUCLEOTIDE SEQUENCE [LARGE SCALE GENOMIC DNA]</scope>
    <source>
        <strain evidence="1 2">JSS</strain>
    </source>
</reference>
<dbReference type="Proteomes" id="UP000012040">
    <property type="component" value="Chromosome"/>
</dbReference>
<evidence type="ECO:0000313" key="1">
    <source>
        <dbReference type="EMBL" id="AGH96763.1"/>
    </source>
</evidence>
<dbReference type="HOGENOM" id="CLU_1802315_0_0_7"/>